<accession>A0A0C3G5H1</accession>
<evidence type="ECO:0000313" key="3">
    <source>
        <dbReference type="Proteomes" id="UP000054166"/>
    </source>
</evidence>
<protein>
    <submittedName>
        <fullName evidence="2">Uncharacterized protein</fullName>
    </submittedName>
</protein>
<dbReference type="AlphaFoldDB" id="A0A0C3G5H1"/>
<sequence length="54" mass="5324">MSKKTRTFAPGDPRPPGGSKTITSQGDGGGNDDVGMGCCGLCRSGGPEKGLAGR</sequence>
<proteinExistence type="predicted"/>
<feature type="region of interest" description="Disordered" evidence="1">
    <location>
        <begin position="1"/>
        <end position="30"/>
    </location>
</feature>
<organism evidence="2 3">
    <name type="scientific">Piloderma croceum (strain F 1598)</name>
    <dbReference type="NCBI Taxonomy" id="765440"/>
    <lineage>
        <taxon>Eukaryota</taxon>
        <taxon>Fungi</taxon>
        <taxon>Dikarya</taxon>
        <taxon>Basidiomycota</taxon>
        <taxon>Agaricomycotina</taxon>
        <taxon>Agaricomycetes</taxon>
        <taxon>Agaricomycetidae</taxon>
        <taxon>Atheliales</taxon>
        <taxon>Atheliaceae</taxon>
        <taxon>Piloderma</taxon>
    </lineage>
</organism>
<reference evidence="2 3" key="1">
    <citation type="submission" date="2014-04" db="EMBL/GenBank/DDBJ databases">
        <authorList>
            <consortium name="DOE Joint Genome Institute"/>
            <person name="Kuo A."/>
            <person name="Tarkka M."/>
            <person name="Buscot F."/>
            <person name="Kohler A."/>
            <person name="Nagy L.G."/>
            <person name="Floudas D."/>
            <person name="Copeland A."/>
            <person name="Barry K.W."/>
            <person name="Cichocki N."/>
            <person name="Veneault-Fourrey C."/>
            <person name="LaButti K."/>
            <person name="Lindquist E.A."/>
            <person name="Lipzen A."/>
            <person name="Lundell T."/>
            <person name="Morin E."/>
            <person name="Murat C."/>
            <person name="Sun H."/>
            <person name="Tunlid A."/>
            <person name="Henrissat B."/>
            <person name="Grigoriev I.V."/>
            <person name="Hibbett D.S."/>
            <person name="Martin F."/>
            <person name="Nordberg H.P."/>
            <person name="Cantor M.N."/>
            <person name="Hua S.X."/>
        </authorList>
    </citation>
    <scope>NUCLEOTIDE SEQUENCE [LARGE SCALE GENOMIC DNA]</scope>
    <source>
        <strain evidence="2 3">F 1598</strain>
    </source>
</reference>
<dbReference type="InParanoid" id="A0A0C3G5H1"/>
<dbReference type="HOGENOM" id="CLU_3051151_0_0_1"/>
<keyword evidence="3" id="KW-1185">Reference proteome</keyword>
<evidence type="ECO:0000256" key="1">
    <source>
        <dbReference type="SAM" id="MobiDB-lite"/>
    </source>
</evidence>
<dbReference type="Proteomes" id="UP000054166">
    <property type="component" value="Unassembled WGS sequence"/>
</dbReference>
<gene>
    <name evidence="2" type="ORF">PILCRDRAFT_815521</name>
</gene>
<evidence type="ECO:0000313" key="2">
    <source>
        <dbReference type="EMBL" id="KIM87064.1"/>
    </source>
</evidence>
<name>A0A0C3G5H1_PILCF</name>
<reference evidence="3" key="2">
    <citation type="submission" date="2015-01" db="EMBL/GenBank/DDBJ databases">
        <title>Evolutionary Origins and Diversification of the Mycorrhizal Mutualists.</title>
        <authorList>
            <consortium name="DOE Joint Genome Institute"/>
            <consortium name="Mycorrhizal Genomics Consortium"/>
            <person name="Kohler A."/>
            <person name="Kuo A."/>
            <person name="Nagy L.G."/>
            <person name="Floudas D."/>
            <person name="Copeland A."/>
            <person name="Barry K.W."/>
            <person name="Cichocki N."/>
            <person name="Veneault-Fourrey C."/>
            <person name="LaButti K."/>
            <person name="Lindquist E.A."/>
            <person name="Lipzen A."/>
            <person name="Lundell T."/>
            <person name="Morin E."/>
            <person name="Murat C."/>
            <person name="Riley R."/>
            <person name="Ohm R."/>
            <person name="Sun H."/>
            <person name="Tunlid A."/>
            <person name="Henrissat B."/>
            <person name="Grigoriev I.V."/>
            <person name="Hibbett D.S."/>
            <person name="Martin F."/>
        </authorList>
    </citation>
    <scope>NUCLEOTIDE SEQUENCE [LARGE SCALE GENOMIC DNA]</scope>
    <source>
        <strain evidence="3">F 1598</strain>
    </source>
</reference>
<dbReference type="EMBL" id="KN832980">
    <property type="protein sequence ID" value="KIM87064.1"/>
    <property type="molecule type" value="Genomic_DNA"/>
</dbReference>